<name>A0A7R9QSP6_9ACAR</name>
<protein>
    <recommendedName>
        <fullName evidence="3">Transposase</fullName>
    </recommendedName>
</protein>
<dbReference type="EMBL" id="OC926622">
    <property type="protein sequence ID" value="CAD7656814.1"/>
    <property type="molecule type" value="Genomic_DNA"/>
</dbReference>
<dbReference type="AlphaFoldDB" id="A0A7R9QSP6"/>
<evidence type="ECO:0008006" key="3">
    <source>
        <dbReference type="Google" id="ProtNLM"/>
    </source>
</evidence>
<dbReference type="Proteomes" id="UP000728032">
    <property type="component" value="Unassembled WGS sequence"/>
</dbReference>
<keyword evidence="2" id="KW-1185">Reference proteome</keyword>
<dbReference type="EMBL" id="CAJPVJ010011797">
    <property type="protein sequence ID" value="CAG2174001.1"/>
    <property type="molecule type" value="Genomic_DNA"/>
</dbReference>
<reference evidence="1" key="1">
    <citation type="submission" date="2020-11" db="EMBL/GenBank/DDBJ databases">
        <authorList>
            <person name="Tran Van P."/>
        </authorList>
    </citation>
    <scope>NUCLEOTIDE SEQUENCE</scope>
</reference>
<organism evidence="1">
    <name type="scientific">Oppiella nova</name>
    <dbReference type="NCBI Taxonomy" id="334625"/>
    <lineage>
        <taxon>Eukaryota</taxon>
        <taxon>Metazoa</taxon>
        <taxon>Ecdysozoa</taxon>
        <taxon>Arthropoda</taxon>
        <taxon>Chelicerata</taxon>
        <taxon>Arachnida</taxon>
        <taxon>Acari</taxon>
        <taxon>Acariformes</taxon>
        <taxon>Sarcoptiformes</taxon>
        <taxon>Oribatida</taxon>
        <taxon>Brachypylina</taxon>
        <taxon>Oppioidea</taxon>
        <taxon>Oppiidae</taxon>
        <taxon>Oppiella</taxon>
    </lineage>
</organism>
<evidence type="ECO:0000313" key="2">
    <source>
        <dbReference type="Proteomes" id="UP000728032"/>
    </source>
</evidence>
<accession>A0A7R9QSP6</accession>
<evidence type="ECO:0000313" key="1">
    <source>
        <dbReference type="EMBL" id="CAD7656814.1"/>
    </source>
</evidence>
<sequence>MTRPGSNPTILKIRDRLVNGYSLNKNREPKILKSELRKWKCMMMVALWKKQVLTYEILADGVIVDHVAYLNFLERSFCKIKDGRNLTTPHIALICHRRIWTESSALKPQTRGSNSKLEMSSFGIMMRQ</sequence>
<proteinExistence type="predicted"/>
<gene>
    <name evidence="1" type="ORF">ONB1V03_LOCUS13450</name>
</gene>